<proteinExistence type="predicted"/>
<dbReference type="EMBL" id="BFAV01000071">
    <property type="protein sequence ID" value="GBF32914.1"/>
    <property type="molecule type" value="Genomic_DNA"/>
</dbReference>
<comment type="caution">
    <text evidence="2">The sequence shown here is derived from an EMBL/GenBank/DDBJ whole genome shotgun (WGS) entry which is preliminary data.</text>
</comment>
<evidence type="ECO:0000313" key="3">
    <source>
        <dbReference type="Proteomes" id="UP000239549"/>
    </source>
</evidence>
<gene>
    <name evidence="2" type="ORF">DCCM_2011</name>
</gene>
<evidence type="ECO:0000256" key="1">
    <source>
        <dbReference type="SAM" id="Coils"/>
    </source>
</evidence>
<reference evidence="3" key="1">
    <citation type="submission" date="2018-02" db="EMBL/GenBank/DDBJ databases">
        <title>Genome sequence of Desulfocucumis palustris strain NAW-5.</title>
        <authorList>
            <person name="Watanabe M."/>
            <person name="Kojima H."/>
            <person name="Fukui M."/>
        </authorList>
    </citation>
    <scope>NUCLEOTIDE SEQUENCE [LARGE SCALE GENOMIC DNA]</scope>
    <source>
        <strain evidence="3">NAW-5</strain>
    </source>
</reference>
<organism evidence="2 3">
    <name type="scientific">Desulfocucumis palustris</name>
    <dbReference type="NCBI Taxonomy" id="1898651"/>
    <lineage>
        <taxon>Bacteria</taxon>
        <taxon>Bacillati</taxon>
        <taxon>Bacillota</taxon>
        <taxon>Clostridia</taxon>
        <taxon>Eubacteriales</taxon>
        <taxon>Desulfocucumaceae</taxon>
        <taxon>Desulfocucumis</taxon>
    </lineage>
</organism>
<dbReference type="PANTHER" id="PTHR32182">
    <property type="entry name" value="DNA REPLICATION AND REPAIR PROTEIN RECF"/>
    <property type="match status" value="1"/>
</dbReference>
<dbReference type="Pfam" id="PF13555">
    <property type="entry name" value="AAA_29"/>
    <property type="match status" value="1"/>
</dbReference>
<dbReference type="PANTHER" id="PTHR32182:SF0">
    <property type="entry name" value="DNA REPLICATION AND REPAIR PROTEIN RECF"/>
    <property type="match status" value="1"/>
</dbReference>
<feature type="coiled-coil region" evidence="1">
    <location>
        <begin position="277"/>
        <end position="325"/>
    </location>
</feature>
<keyword evidence="3" id="KW-1185">Reference proteome</keyword>
<dbReference type="GO" id="GO:0006302">
    <property type="term" value="P:double-strand break repair"/>
    <property type="evidence" value="ECO:0007669"/>
    <property type="project" value="TreeGrafter"/>
</dbReference>
<dbReference type="SUPFAM" id="SSF52540">
    <property type="entry name" value="P-loop containing nucleoside triphosphate hydrolases"/>
    <property type="match status" value="1"/>
</dbReference>
<dbReference type="Gene3D" id="3.40.50.300">
    <property type="entry name" value="P-loop containing nucleotide triphosphate hydrolases"/>
    <property type="match status" value="1"/>
</dbReference>
<sequence length="1115" mass="129162">MKLLKKLLLINWHYFRYQLVELDKINFLTGVNASGKSTLIDALQLLLLGDTAGSFFNKAANEKSRRSLRGYLRGEVAENDEEGPVYLRTGNFTSYIAAEFEDTSKSRLFCLGVVFDCHASGDYNHRFFALDHGLPENHFIQRRIPLSFDKLKDLLYEKYGRQNVEFFDSNLRYREVLRGRMGNISEKFFRLFRKAVPFSPIMDIKGFISEFVCDIGGRLDVEDMMENIRYYKQLESEMETVKKRINALGAVSGCYRVYQEERQKLETQRYIIHRGQMEQDLAEIRACRKESARLEAKICKFNDEQLKAEQSIKELEEIKEALLGEKNSSDAAGLERQLKGEKDRLQVQVEIRKKNRDRIKKTLFNTWAVWDSLVRELGEAGVDRPDVSPLLPGLKLVKEVAGGTAGLPGREDLEAICKSMDFFRGELSDAYSALKEEVARISHRAAQLEAEINELEKGAKPYSRQLGGLIEAIAGEIKKSAGLNAPPRVFADLMEIKDEKWRNAIEGYLHTQKFHLLVDPEFFDCALGVYDRLKFQREFYDLGIVDVARIMSRKPAVLPGSLAEEIAATDSFARAYADLLLGRVIKCENAGELRRFETAVTPSGMLYQRFVARQINPARYRQPYIGREALAEQARLKREEWTALKKRLSQLQPRLHLFGRLRELQGLSANDINNLLEWWGTLADLPQLERKLQQCIDRYGSLDLEDPGRVDGKIEETAARIRETNKLRDGLIRERGRAESRLENINGEAIPRLEELCRQKQMEIDRFYSRQWQEEEGEGLFLRETGGKPKLNEIIERYSALAEETAGLEGLRRDELLRLRGDYNRDYKSSLDISQEHNRDWENEAVRLEETRLTAYEAKIKKAREKAQLQFQEDFVSKLRENIETVERQLFELNLALKGVPFGRDRYRFSVTPNRHYRRYYDMIMSDLLIQGHNVFSEEFQSLYRDVVEELFSQIVDTGKGELTPEKRVEMERNLEHFTDFRAYLDFDLIVSDDQGNESRLSRIISKKSGGETQTPFYISVLASFIQIYRIKQQGFNNTLRLIVFDEAYSKMDHQRIRESIRLIRDLELQVIISAPTEKIADIAPLVDRNLCITRVGKESFVRAFDPRKADEEGA</sequence>
<dbReference type="Gene3D" id="3.40.1140.10">
    <property type="match status" value="1"/>
</dbReference>
<dbReference type="GO" id="GO:0000731">
    <property type="term" value="P:DNA synthesis involved in DNA repair"/>
    <property type="evidence" value="ECO:0007669"/>
    <property type="project" value="TreeGrafter"/>
</dbReference>
<feature type="coiled-coil region" evidence="1">
    <location>
        <begin position="431"/>
        <end position="465"/>
    </location>
</feature>
<dbReference type="Pfam" id="PF13558">
    <property type="entry name" value="SbcC_Walker_B"/>
    <property type="match status" value="1"/>
</dbReference>
<evidence type="ECO:0000313" key="2">
    <source>
        <dbReference type="EMBL" id="GBF32914.1"/>
    </source>
</evidence>
<dbReference type="InterPro" id="IPR027417">
    <property type="entry name" value="P-loop_NTPase"/>
</dbReference>
<keyword evidence="1" id="KW-0175">Coiled coil</keyword>
<dbReference type="RefSeq" id="WP_165792022.1">
    <property type="nucleotide sequence ID" value="NZ_BFAV01000071.1"/>
</dbReference>
<protein>
    <submittedName>
        <fullName evidence="2">Chromosome segregation protein</fullName>
    </submittedName>
</protein>
<dbReference type="Proteomes" id="UP000239549">
    <property type="component" value="Unassembled WGS sequence"/>
</dbReference>
<feature type="coiled-coil region" evidence="1">
    <location>
        <begin position="831"/>
        <end position="896"/>
    </location>
</feature>
<accession>A0A2L2XAC6</accession>
<name>A0A2L2XAC6_9FIRM</name>
<dbReference type="AlphaFoldDB" id="A0A2L2XAC6"/>